<dbReference type="Proteomes" id="UP000030651">
    <property type="component" value="Unassembled WGS sequence"/>
</dbReference>
<evidence type="ECO:0000313" key="6">
    <source>
        <dbReference type="Proteomes" id="UP000030651"/>
    </source>
</evidence>
<proteinExistence type="predicted"/>
<feature type="disulfide bond" evidence="3">
    <location>
        <begin position="258"/>
        <end position="272"/>
    </location>
</feature>
<keyword evidence="6" id="KW-1185">Reference proteome</keyword>
<dbReference type="InParanoid" id="W3XJ17"/>
<evidence type="ECO:0000256" key="3">
    <source>
        <dbReference type="PIRSR" id="PIRSR000894-2"/>
    </source>
</evidence>
<reference evidence="6" key="1">
    <citation type="journal article" date="2015" name="BMC Genomics">
        <title>Genomic and transcriptomic analysis of the endophytic fungus Pestalotiopsis fici reveals its lifestyle and high potential for synthesis of natural products.</title>
        <authorList>
            <person name="Wang X."/>
            <person name="Zhang X."/>
            <person name="Liu L."/>
            <person name="Xiang M."/>
            <person name="Wang W."/>
            <person name="Sun X."/>
            <person name="Che Y."/>
            <person name="Guo L."/>
            <person name="Liu G."/>
            <person name="Guo L."/>
            <person name="Wang C."/>
            <person name="Yin W.B."/>
            <person name="Stadler M."/>
            <person name="Zhang X."/>
            <person name="Liu X."/>
        </authorList>
    </citation>
    <scope>NUCLEOTIDE SEQUENCE [LARGE SCALE GENOMIC DNA]</scope>
    <source>
        <strain evidence="6">W106-1 / CGMCC3.15140</strain>
    </source>
</reference>
<dbReference type="GO" id="GO:0003993">
    <property type="term" value="F:acid phosphatase activity"/>
    <property type="evidence" value="ECO:0007669"/>
    <property type="project" value="TreeGrafter"/>
</dbReference>
<dbReference type="eggNOG" id="KOG1382">
    <property type="taxonomic scope" value="Eukaryota"/>
</dbReference>
<dbReference type="FunFam" id="3.40.50.1240:FF:000065">
    <property type="entry name" value="Similar to histidine acid phosphatase"/>
    <property type="match status" value="1"/>
</dbReference>
<dbReference type="Pfam" id="PF00328">
    <property type="entry name" value="His_Phos_2"/>
    <property type="match status" value="1"/>
</dbReference>
<dbReference type="AlphaFoldDB" id="W3XJ17"/>
<dbReference type="KEGG" id="pfy:PFICI_03462"/>
<keyword evidence="2" id="KW-0325">Glycoprotein</keyword>
<dbReference type="Gene3D" id="3.40.50.1240">
    <property type="entry name" value="Phosphoglycerate mutase-like"/>
    <property type="match status" value="1"/>
</dbReference>
<sequence>MWAKIAAPGVVLLTVAVSSSWAAQIPQIPLVGPTPALGTQDHSQNYSFDPLLHLPGLSPYFDAVGFGLEHSAPLGCKVTAASYLVRHAAIYANDNDYEQFMEPFLSAWEKADKNWTGPLEVLNEWKSPYTDLENQMEQLTPAGADDSTKVAQHLLRRYPDLVPTTNKVFSDGKARTQDTAKAFIKAFPQKVELKKIHKHGEQHAVIPHKSCDAFTKAAGDKEQEIFMHQYTRGIIARLQPHAAFGLKPNQIVGLQQLCGYESAITGQLSKLCNIFTPMDWLAYEYLWDVKYYYMVGPGNPLSSYLGFPWLNVTAELFSQLHDVDDDKVSSKSKADESQRFFVSFTHREVPPFLATALGIFNSSSGVDEAMPLDRINFPRSWKMAELIPFLGHIGIEKMTCGPESGAIGGSEFIRVLANSAPRPIPQCQSGPGASCELFEFQSFALEGLKKYGQFDKVCENGKDSKKR</sequence>
<dbReference type="CDD" id="cd07061">
    <property type="entry name" value="HP_HAP_like"/>
    <property type="match status" value="1"/>
</dbReference>
<dbReference type="OMA" id="WMAYEYA"/>
<feature type="disulfide bond" evidence="3">
    <location>
        <begin position="427"/>
        <end position="435"/>
    </location>
</feature>
<dbReference type="PANTHER" id="PTHR20963:SF12">
    <property type="entry name" value="HISTIDINE ACID PHOSPHATASE"/>
    <property type="match status" value="1"/>
</dbReference>
<dbReference type="GO" id="GO:0009277">
    <property type="term" value="C:fungal-type cell wall"/>
    <property type="evidence" value="ECO:0007669"/>
    <property type="project" value="TreeGrafter"/>
</dbReference>
<dbReference type="GeneID" id="19268475"/>
<dbReference type="InterPro" id="IPR029033">
    <property type="entry name" value="His_PPase_superfam"/>
</dbReference>
<name>W3XJ17_PESFW</name>
<dbReference type="RefSeq" id="XP_007830234.1">
    <property type="nucleotide sequence ID" value="XM_007832043.1"/>
</dbReference>
<evidence type="ECO:0000313" key="5">
    <source>
        <dbReference type="EMBL" id="ETS85437.1"/>
    </source>
</evidence>
<dbReference type="PIRSF" id="PIRSF000894">
    <property type="entry name" value="Acid_phosphatase"/>
    <property type="match status" value="1"/>
</dbReference>
<keyword evidence="1" id="KW-0378">Hydrolase</keyword>
<gene>
    <name evidence="5" type="ORF">PFICI_03462</name>
</gene>
<accession>W3XJ17</accession>
<protein>
    <submittedName>
        <fullName evidence="5">Uncharacterized protein</fullName>
    </submittedName>
</protein>
<evidence type="ECO:0000256" key="4">
    <source>
        <dbReference type="SAM" id="SignalP"/>
    </source>
</evidence>
<dbReference type="SUPFAM" id="SSF53254">
    <property type="entry name" value="Phosphoglycerate mutase-like"/>
    <property type="match status" value="1"/>
</dbReference>
<dbReference type="InterPro" id="IPR016274">
    <property type="entry name" value="Histidine_acid_Pase_euk"/>
</dbReference>
<feature type="chain" id="PRO_5004834652" evidence="4">
    <location>
        <begin position="23"/>
        <end position="467"/>
    </location>
</feature>
<evidence type="ECO:0000256" key="2">
    <source>
        <dbReference type="ARBA" id="ARBA00023180"/>
    </source>
</evidence>
<dbReference type="InterPro" id="IPR000560">
    <property type="entry name" value="His_Pase_clade-2"/>
</dbReference>
<feature type="disulfide bond" evidence="3">
    <location>
        <begin position="76"/>
        <end position="400"/>
    </location>
</feature>
<keyword evidence="4" id="KW-0732">Signal</keyword>
<feature type="signal peptide" evidence="4">
    <location>
        <begin position="1"/>
        <end position="22"/>
    </location>
</feature>
<keyword evidence="3" id="KW-1015">Disulfide bond</keyword>
<dbReference type="PANTHER" id="PTHR20963">
    <property type="entry name" value="MULTIPLE INOSITOL POLYPHOSPHATE PHOSPHATASE-RELATED"/>
    <property type="match status" value="1"/>
</dbReference>
<dbReference type="EMBL" id="KI912110">
    <property type="protein sequence ID" value="ETS85437.1"/>
    <property type="molecule type" value="Genomic_DNA"/>
</dbReference>
<dbReference type="OrthoDB" id="6509975at2759"/>
<organism evidence="5 6">
    <name type="scientific">Pestalotiopsis fici (strain W106-1 / CGMCC3.15140)</name>
    <dbReference type="NCBI Taxonomy" id="1229662"/>
    <lineage>
        <taxon>Eukaryota</taxon>
        <taxon>Fungi</taxon>
        <taxon>Dikarya</taxon>
        <taxon>Ascomycota</taxon>
        <taxon>Pezizomycotina</taxon>
        <taxon>Sordariomycetes</taxon>
        <taxon>Xylariomycetidae</taxon>
        <taxon>Amphisphaeriales</taxon>
        <taxon>Sporocadaceae</taxon>
        <taxon>Pestalotiopsis</taxon>
    </lineage>
</organism>
<dbReference type="HOGENOM" id="CLU_020880_3_1_1"/>
<evidence type="ECO:0000256" key="1">
    <source>
        <dbReference type="ARBA" id="ARBA00022801"/>
    </source>
</evidence>